<gene>
    <name evidence="1" type="ORF">PILCRDRAFT_570886</name>
</gene>
<organism evidence="1 2">
    <name type="scientific">Piloderma croceum (strain F 1598)</name>
    <dbReference type="NCBI Taxonomy" id="765440"/>
    <lineage>
        <taxon>Eukaryota</taxon>
        <taxon>Fungi</taxon>
        <taxon>Dikarya</taxon>
        <taxon>Basidiomycota</taxon>
        <taxon>Agaricomycotina</taxon>
        <taxon>Agaricomycetes</taxon>
        <taxon>Agaricomycetidae</taxon>
        <taxon>Atheliales</taxon>
        <taxon>Atheliaceae</taxon>
        <taxon>Piloderma</taxon>
    </lineage>
</organism>
<dbReference type="HOGENOM" id="CLU_2671936_0_0_1"/>
<dbReference type="InParanoid" id="A0A0C3FHB2"/>
<proteinExistence type="predicted"/>
<protein>
    <submittedName>
        <fullName evidence="1">Uncharacterized protein</fullName>
    </submittedName>
</protein>
<dbReference type="Proteomes" id="UP000054166">
    <property type="component" value="Unassembled WGS sequence"/>
</dbReference>
<reference evidence="2" key="2">
    <citation type="submission" date="2015-01" db="EMBL/GenBank/DDBJ databases">
        <title>Evolutionary Origins and Diversification of the Mycorrhizal Mutualists.</title>
        <authorList>
            <consortium name="DOE Joint Genome Institute"/>
            <consortium name="Mycorrhizal Genomics Consortium"/>
            <person name="Kohler A."/>
            <person name="Kuo A."/>
            <person name="Nagy L.G."/>
            <person name="Floudas D."/>
            <person name="Copeland A."/>
            <person name="Barry K.W."/>
            <person name="Cichocki N."/>
            <person name="Veneault-Fourrey C."/>
            <person name="LaButti K."/>
            <person name="Lindquist E.A."/>
            <person name="Lipzen A."/>
            <person name="Lundell T."/>
            <person name="Morin E."/>
            <person name="Murat C."/>
            <person name="Riley R."/>
            <person name="Ohm R."/>
            <person name="Sun H."/>
            <person name="Tunlid A."/>
            <person name="Henrissat B."/>
            <person name="Grigoriev I.V."/>
            <person name="Hibbett D.S."/>
            <person name="Martin F."/>
        </authorList>
    </citation>
    <scope>NUCLEOTIDE SEQUENCE [LARGE SCALE GENOMIC DNA]</scope>
    <source>
        <strain evidence="2">F 1598</strain>
    </source>
</reference>
<dbReference type="EMBL" id="KN833011">
    <property type="protein sequence ID" value="KIM79176.1"/>
    <property type="molecule type" value="Genomic_DNA"/>
</dbReference>
<dbReference type="AlphaFoldDB" id="A0A0C3FHB2"/>
<accession>A0A0C3FHB2</accession>
<reference evidence="1 2" key="1">
    <citation type="submission" date="2014-04" db="EMBL/GenBank/DDBJ databases">
        <authorList>
            <consortium name="DOE Joint Genome Institute"/>
            <person name="Kuo A."/>
            <person name="Tarkka M."/>
            <person name="Buscot F."/>
            <person name="Kohler A."/>
            <person name="Nagy L.G."/>
            <person name="Floudas D."/>
            <person name="Copeland A."/>
            <person name="Barry K.W."/>
            <person name="Cichocki N."/>
            <person name="Veneault-Fourrey C."/>
            <person name="LaButti K."/>
            <person name="Lindquist E.A."/>
            <person name="Lipzen A."/>
            <person name="Lundell T."/>
            <person name="Morin E."/>
            <person name="Murat C."/>
            <person name="Sun H."/>
            <person name="Tunlid A."/>
            <person name="Henrissat B."/>
            <person name="Grigoriev I.V."/>
            <person name="Hibbett D.S."/>
            <person name="Martin F."/>
            <person name="Nordberg H.P."/>
            <person name="Cantor M.N."/>
            <person name="Hua S.X."/>
        </authorList>
    </citation>
    <scope>NUCLEOTIDE SEQUENCE [LARGE SCALE GENOMIC DNA]</scope>
    <source>
        <strain evidence="1 2">F 1598</strain>
    </source>
</reference>
<evidence type="ECO:0000313" key="1">
    <source>
        <dbReference type="EMBL" id="KIM79176.1"/>
    </source>
</evidence>
<evidence type="ECO:0000313" key="2">
    <source>
        <dbReference type="Proteomes" id="UP000054166"/>
    </source>
</evidence>
<keyword evidence="2" id="KW-1185">Reference proteome</keyword>
<sequence length="75" mass="8518">MWPDRMAIFSLAEQRMCHQSPVMMWYLIASSTECIIPVGQGQSHSLTSRRRLWPGLEFSKAKGSGPGCGFWPLLY</sequence>
<name>A0A0C3FHB2_PILCF</name>